<feature type="domain" description="CR-type" evidence="16">
    <location>
        <begin position="144"/>
        <end position="222"/>
    </location>
</feature>
<dbReference type="PANTHER" id="PTHR43096:SF48">
    <property type="entry name" value="CHAPERONE PROTEIN DNAJ"/>
    <property type="match status" value="1"/>
</dbReference>
<comment type="function">
    <text evidence="13">Participates actively in the response to hyperosmotic and heat shock by preventing the aggregation of stress-denatured proteins and by disaggregating proteins, also in an autonomous, DnaK-independent fashion. Unfolded proteins bind initially to DnaJ; upon interaction with the DnaJ-bound protein, DnaK hydrolyzes its bound ATP, resulting in the formation of a stable complex. GrpE releases ADP from DnaK; ATP binding to DnaK triggers the release of the substrate protein, thus completing the reaction cycle. Several rounds of ATP-dependent interactions between DnaJ, DnaK and GrpE are required for fully efficient folding. Also involved, together with DnaK and GrpE, in the DNA replication of plasmids through activation of initiation proteins.</text>
</comment>
<dbReference type="Pfam" id="PF01556">
    <property type="entry name" value="DnaJ_C"/>
    <property type="match status" value="1"/>
</dbReference>
<dbReference type="CDD" id="cd10719">
    <property type="entry name" value="DnaJ_zf"/>
    <property type="match status" value="1"/>
</dbReference>
<protein>
    <recommendedName>
        <fullName evidence="12 13">Chaperone protein DnaJ</fullName>
    </recommendedName>
</protein>
<dbReference type="PROSITE" id="PS00636">
    <property type="entry name" value="DNAJ_1"/>
    <property type="match status" value="1"/>
</dbReference>
<feature type="binding site" evidence="13">
    <location>
        <position position="199"/>
    </location>
    <ligand>
        <name>Zn(2+)</name>
        <dbReference type="ChEBI" id="CHEBI:29105"/>
        <label>2</label>
    </ligand>
</feature>
<gene>
    <name evidence="13 17" type="primary">dnaJ</name>
    <name evidence="17" type="ORF">EOE48_22795</name>
</gene>
<keyword evidence="9 13" id="KW-0346">Stress response</keyword>
<dbReference type="GO" id="GO:0006260">
    <property type="term" value="P:DNA replication"/>
    <property type="evidence" value="ECO:0007669"/>
    <property type="project" value="UniProtKB-KW"/>
</dbReference>
<keyword evidence="3 13" id="KW-0963">Cytoplasm</keyword>
<dbReference type="OrthoDB" id="9779889at2"/>
<dbReference type="InterPro" id="IPR001305">
    <property type="entry name" value="HSP_DnaJ_Cys-rich_dom"/>
</dbReference>
<feature type="binding site" evidence="13">
    <location>
        <position position="177"/>
    </location>
    <ligand>
        <name>Zn(2+)</name>
        <dbReference type="ChEBI" id="CHEBI:29105"/>
        <label>2</label>
    </ligand>
</feature>
<dbReference type="SUPFAM" id="SSF46565">
    <property type="entry name" value="Chaperone J-domain"/>
    <property type="match status" value="1"/>
</dbReference>
<dbReference type="NCBIfam" id="TIGR02349">
    <property type="entry name" value="DnaJ_bact"/>
    <property type="match status" value="1"/>
</dbReference>
<evidence type="ECO:0000259" key="16">
    <source>
        <dbReference type="PROSITE" id="PS51188"/>
    </source>
</evidence>
<name>A0A437NX41_9HYPH</name>
<dbReference type="FunFam" id="2.10.230.10:FF:000002">
    <property type="entry name" value="Molecular chaperone DnaJ"/>
    <property type="match status" value="1"/>
</dbReference>
<dbReference type="GO" id="GO:0005524">
    <property type="term" value="F:ATP binding"/>
    <property type="evidence" value="ECO:0007669"/>
    <property type="project" value="InterPro"/>
</dbReference>
<dbReference type="Pfam" id="PF00684">
    <property type="entry name" value="DnaJ_CXXCXGXG"/>
    <property type="match status" value="1"/>
</dbReference>
<feature type="repeat" description="CXXCXGXG motif" evidence="13">
    <location>
        <begin position="196"/>
        <end position="203"/>
    </location>
</feature>
<feature type="binding site" evidence="13">
    <location>
        <position position="196"/>
    </location>
    <ligand>
        <name>Zn(2+)</name>
        <dbReference type="ChEBI" id="CHEBI:29105"/>
        <label>2</label>
    </ligand>
</feature>
<feature type="binding site" evidence="13">
    <location>
        <position position="210"/>
    </location>
    <ligand>
        <name>Zn(2+)</name>
        <dbReference type="ChEBI" id="CHEBI:29105"/>
        <label>1</label>
    </ligand>
</feature>
<evidence type="ECO:0000256" key="9">
    <source>
        <dbReference type="ARBA" id="ARBA00023016"/>
    </source>
</evidence>
<dbReference type="PRINTS" id="PR00625">
    <property type="entry name" value="JDOMAIN"/>
</dbReference>
<dbReference type="AlphaFoldDB" id="A0A437NX41"/>
<feature type="binding site" evidence="13">
    <location>
        <position position="160"/>
    </location>
    <ligand>
        <name>Zn(2+)</name>
        <dbReference type="ChEBI" id="CHEBI:29105"/>
        <label>1</label>
    </ligand>
</feature>
<keyword evidence="6 13" id="KW-0677">Repeat</keyword>
<feature type="repeat" description="CXXCXGXG motif" evidence="13">
    <location>
        <begin position="174"/>
        <end position="181"/>
    </location>
</feature>
<evidence type="ECO:0000256" key="12">
    <source>
        <dbReference type="ARBA" id="ARBA00067609"/>
    </source>
</evidence>
<dbReference type="GO" id="GO:0009408">
    <property type="term" value="P:response to heat"/>
    <property type="evidence" value="ECO:0007669"/>
    <property type="project" value="InterPro"/>
</dbReference>
<evidence type="ECO:0000256" key="11">
    <source>
        <dbReference type="ARBA" id="ARBA00061004"/>
    </source>
</evidence>
<dbReference type="PROSITE" id="PS50076">
    <property type="entry name" value="DNAJ_2"/>
    <property type="match status" value="1"/>
</dbReference>
<comment type="subcellular location">
    <subcellularLocation>
        <location evidence="1 13">Cytoplasm</location>
    </subcellularLocation>
</comment>
<keyword evidence="4 13" id="KW-0235">DNA replication</keyword>
<keyword evidence="10 13" id="KW-0143">Chaperone</keyword>
<evidence type="ECO:0000256" key="7">
    <source>
        <dbReference type="ARBA" id="ARBA00022771"/>
    </source>
</evidence>
<dbReference type="RefSeq" id="WP_127733180.1">
    <property type="nucleotide sequence ID" value="NZ_SACP01000029.1"/>
</dbReference>
<feature type="binding site" evidence="13">
    <location>
        <position position="157"/>
    </location>
    <ligand>
        <name>Zn(2+)</name>
        <dbReference type="ChEBI" id="CHEBI:29105"/>
        <label>1</label>
    </ligand>
</feature>
<dbReference type="GO" id="GO:0042026">
    <property type="term" value="P:protein refolding"/>
    <property type="evidence" value="ECO:0007669"/>
    <property type="project" value="TreeGrafter"/>
</dbReference>
<feature type="binding site" evidence="13">
    <location>
        <position position="213"/>
    </location>
    <ligand>
        <name>Zn(2+)</name>
        <dbReference type="ChEBI" id="CHEBI:29105"/>
        <label>1</label>
    </ligand>
</feature>
<dbReference type="GO" id="GO:0005737">
    <property type="term" value="C:cytoplasm"/>
    <property type="evidence" value="ECO:0007669"/>
    <property type="project" value="UniProtKB-SubCell"/>
</dbReference>
<evidence type="ECO:0000256" key="3">
    <source>
        <dbReference type="ARBA" id="ARBA00022490"/>
    </source>
</evidence>
<feature type="repeat" description="CXXCXGXG motif" evidence="13">
    <location>
        <begin position="210"/>
        <end position="217"/>
    </location>
</feature>
<reference evidence="17 18" key="1">
    <citation type="submission" date="2019-01" db="EMBL/GenBank/DDBJ databases">
        <authorList>
            <person name="Chen W.-M."/>
        </authorList>
    </citation>
    <scope>NUCLEOTIDE SEQUENCE [LARGE SCALE GENOMIC DNA]</scope>
    <source>
        <strain evidence="17 18">TER-1</strain>
    </source>
</reference>
<evidence type="ECO:0000256" key="5">
    <source>
        <dbReference type="ARBA" id="ARBA00022723"/>
    </source>
</evidence>
<comment type="cofactor">
    <cofactor evidence="13">
        <name>Zn(2+)</name>
        <dbReference type="ChEBI" id="CHEBI:29105"/>
    </cofactor>
    <text evidence="13">Binds 2 Zn(2+) ions per monomer.</text>
</comment>
<keyword evidence="8 13" id="KW-0862">Zinc</keyword>
<evidence type="ECO:0000313" key="17">
    <source>
        <dbReference type="EMBL" id="RVU14568.1"/>
    </source>
</evidence>
<dbReference type="InterPro" id="IPR012724">
    <property type="entry name" value="DnaJ"/>
</dbReference>
<dbReference type="PANTHER" id="PTHR43096">
    <property type="entry name" value="DNAJ HOMOLOG 1, MITOCHONDRIAL-RELATED"/>
    <property type="match status" value="1"/>
</dbReference>
<organism evidence="17 18">
    <name type="scientific">Methylobacterium oryzihabitans</name>
    <dbReference type="NCBI Taxonomy" id="2499852"/>
    <lineage>
        <taxon>Bacteria</taxon>
        <taxon>Pseudomonadati</taxon>
        <taxon>Pseudomonadota</taxon>
        <taxon>Alphaproteobacteria</taxon>
        <taxon>Hyphomicrobiales</taxon>
        <taxon>Methylobacteriaceae</taxon>
        <taxon>Methylobacterium</taxon>
    </lineage>
</organism>
<keyword evidence="7 13" id="KW-0863">Zinc-finger</keyword>
<dbReference type="Gene3D" id="2.10.230.10">
    <property type="entry name" value="Heat shock protein DnaJ, cysteine-rich domain"/>
    <property type="match status" value="1"/>
</dbReference>
<dbReference type="SUPFAM" id="SSF49493">
    <property type="entry name" value="HSP40/DnaJ peptide-binding domain"/>
    <property type="match status" value="2"/>
</dbReference>
<dbReference type="CDD" id="cd06257">
    <property type="entry name" value="DnaJ"/>
    <property type="match status" value="1"/>
</dbReference>
<evidence type="ECO:0000313" key="18">
    <source>
        <dbReference type="Proteomes" id="UP000286997"/>
    </source>
</evidence>
<accession>A0A437NX41</accession>
<dbReference type="GO" id="GO:0008270">
    <property type="term" value="F:zinc ion binding"/>
    <property type="evidence" value="ECO:0007669"/>
    <property type="project" value="UniProtKB-UniRule"/>
</dbReference>
<keyword evidence="18" id="KW-1185">Reference proteome</keyword>
<proteinExistence type="inferred from homology"/>
<dbReference type="GO" id="GO:0031072">
    <property type="term" value="F:heat shock protein binding"/>
    <property type="evidence" value="ECO:0007669"/>
    <property type="project" value="InterPro"/>
</dbReference>
<evidence type="ECO:0000256" key="8">
    <source>
        <dbReference type="ARBA" id="ARBA00022833"/>
    </source>
</evidence>
<feature type="domain" description="J" evidence="15">
    <location>
        <begin position="5"/>
        <end position="70"/>
    </location>
</feature>
<dbReference type="InterPro" id="IPR008971">
    <property type="entry name" value="HSP40/DnaJ_pept-bd"/>
</dbReference>
<feature type="repeat" description="CXXCXGXG motif" evidence="13">
    <location>
        <begin position="157"/>
        <end position="164"/>
    </location>
</feature>
<dbReference type="Pfam" id="PF00226">
    <property type="entry name" value="DnaJ"/>
    <property type="match status" value="1"/>
</dbReference>
<keyword evidence="5 13" id="KW-0479">Metal-binding</keyword>
<evidence type="ECO:0000259" key="15">
    <source>
        <dbReference type="PROSITE" id="PS50076"/>
    </source>
</evidence>
<evidence type="ECO:0000256" key="6">
    <source>
        <dbReference type="ARBA" id="ARBA00022737"/>
    </source>
</evidence>
<comment type="subunit">
    <text evidence="2 13">Homodimer.</text>
</comment>
<evidence type="ECO:0000256" key="2">
    <source>
        <dbReference type="ARBA" id="ARBA00011738"/>
    </source>
</evidence>
<dbReference type="InterPro" id="IPR036410">
    <property type="entry name" value="HSP_DnaJ_Cys-rich_dom_sf"/>
</dbReference>
<feature type="zinc finger region" description="CR-type" evidence="14">
    <location>
        <begin position="144"/>
        <end position="222"/>
    </location>
</feature>
<evidence type="ECO:0000256" key="1">
    <source>
        <dbReference type="ARBA" id="ARBA00004496"/>
    </source>
</evidence>
<evidence type="ECO:0000256" key="13">
    <source>
        <dbReference type="HAMAP-Rule" id="MF_01152"/>
    </source>
</evidence>
<dbReference type="NCBIfam" id="NF008035">
    <property type="entry name" value="PRK10767.1"/>
    <property type="match status" value="1"/>
</dbReference>
<dbReference type="Proteomes" id="UP000286997">
    <property type="component" value="Unassembled WGS sequence"/>
</dbReference>
<dbReference type="InterPro" id="IPR018253">
    <property type="entry name" value="DnaJ_domain_CS"/>
</dbReference>
<evidence type="ECO:0000256" key="14">
    <source>
        <dbReference type="PROSITE-ProRule" id="PRU00546"/>
    </source>
</evidence>
<dbReference type="GO" id="GO:0051082">
    <property type="term" value="F:unfolded protein binding"/>
    <property type="evidence" value="ECO:0007669"/>
    <property type="project" value="UniProtKB-UniRule"/>
</dbReference>
<evidence type="ECO:0000256" key="10">
    <source>
        <dbReference type="ARBA" id="ARBA00023186"/>
    </source>
</evidence>
<dbReference type="Gene3D" id="2.60.260.20">
    <property type="entry name" value="Urease metallochaperone UreE, N-terminal domain"/>
    <property type="match status" value="2"/>
</dbReference>
<evidence type="ECO:0000256" key="4">
    <source>
        <dbReference type="ARBA" id="ARBA00022705"/>
    </source>
</evidence>
<comment type="caution">
    <text evidence="17">The sequence shown here is derived from an EMBL/GenBank/DDBJ whole genome shotgun (WGS) entry which is preliminary data.</text>
</comment>
<dbReference type="PROSITE" id="PS51188">
    <property type="entry name" value="ZF_CR"/>
    <property type="match status" value="1"/>
</dbReference>
<dbReference type="InterPro" id="IPR001623">
    <property type="entry name" value="DnaJ_domain"/>
</dbReference>
<dbReference type="InterPro" id="IPR036869">
    <property type="entry name" value="J_dom_sf"/>
</dbReference>
<comment type="similarity">
    <text evidence="11 13">Belongs to the DnaJ family.</text>
</comment>
<dbReference type="CDD" id="cd10747">
    <property type="entry name" value="DnaJ_C"/>
    <property type="match status" value="1"/>
</dbReference>
<sequence>MSKRDYYEVLGVAKTASDGELKVAFRKLAMVHHPDRNPGDKEAELKFKELNEAYQCLSDGQKRAAYDRFGHAAFSQGGAGGPGFGNEFGDFMSDIFDTFFGDARGGPGGGGGARAGRGGGASGRERGADLRYNLEITLEEAFSGKTETIRMPTAVTCEVCGGSGAKAGSKPKTCGTCGGYGRVRAAQGFFAIERTCPTCLGRGEIIEDPCTACSGAGRVTRERSLSVNVPAGVDDGLRIRLAGEGESGLRGGPAGDLYIFLSIKPHPFFQRDGADLFCRVPISMVTAALAGEITVPVIDGSNTQVRIPAGTQTNKQFRLKGKGMPVLRSRDVGDLYIQVFVETPQNLTRRQRELLQEFDQHGTAADNHPESTGFFSRVKEFFDGLSGGAGRS</sequence>
<dbReference type="SMART" id="SM00271">
    <property type="entry name" value="DnaJ"/>
    <property type="match status" value="1"/>
</dbReference>
<dbReference type="Gene3D" id="1.10.287.110">
    <property type="entry name" value="DnaJ domain"/>
    <property type="match status" value="1"/>
</dbReference>
<dbReference type="SUPFAM" id="SSF57938">
    <property type="entry name" value="DnaJ/Hsp40 cysteine-rich domain"/>
    <property type="match status" value="1"/>
</dbReference>
<dbReference type="InterPro" id="IPR002939">
    <property type="entry name" value="DnaJ_C"/>
</dbReference>
<dbReference type="EMBL" id="SACP01000029">
    <property type="protein sequence ID" value="RVU14568.1"/>
    <property type="molecule type" value="Genomic_DNA"/>
</dbReference>
<dbReference type="FunFam" id="2.60.260.20:FF:000004">
    <property type="entry name" value="Molecular chaperone DnaJ"/>
    <property type="match status" value="1"/>
</dbReference>
<feature type="binding site" evidence="13">
    <location>
        <position position="174"/>
    </location>
    <ligand>
        <name>Zn(2+)</name>
        <dbReference type="ChEBI" id="CHEBI:29105"/>
        <label>2</label>
    </ligand>
</feature>
<dbReference type="HAMAP" id="MF_01152">
    <property type="entry name" value="DnaJ"/>
    <property type="match status" value="1"/>
</dbReference>
<comment type="domain">
    <text evidence="13">The J domain is necessary and sufficient to stimulate DnaK ATPase activity. Zinc center 1 plays an important role in the autonomous, DnaK-independent chaperone activity of DnaJ. Zinc center 2 is essential for interaction with DnaK and for DnaJ activity.</text>
</comment>